<reference evidence="2 3" key="1">
    <citation type="submission" date="2021-01" db="EMBL/GenBank/DDBJ databases">
        <title>Whole genome shotgun sequence of Asanoa iriomotensis NBRC 100142.</title>
        <authorList>
            <person name="Komaki H."/>
            <person name="Tamura T."/>
        </authorList>
    </citation>
    <scope>NUCLEOTIDE SEQUENCE [LARGE SCALE GENOMIC DNA]</scope>
    <source>
        <strain evidence="2 3">NBRC 100142</strain>
    </source>
</reference>
<proteinExistence type="predicted"/>
<sequence>MARPLCVHWPVVNALDPKAIAAKLMGEPIADADDARVADAKRRFDRHERERAGLRRQAQPGDEAADEG</sequence>
<comment type="caution">
    <text evidence="2">The sequence shown here is derived from an EMBL/GenBank/DDBJ whole genome shotgun (WGS) entry which is preliminary data.</text>
</comment>
<protein>
    <submittedName>
        <fullName evidence="2">Uncharacterized protein</fullName>
    </submittedName>
</protein>
<organism evidence="2 3">
    <name type="scientific">Asanoa iriomotensis</name>
    <dbReference type="NCBI Taxonomy" id="234613"/>
    <lineage>
        <taxon>Bacteria</taxon>
        <taxon>Bacillati</taxon>
        <taxon>Actinomycetota</taxon>
        <taxon>Actinomycetes</taxon>
        <taxon>Micromonosporales</taxon>
        <taxon>Micromonosporaceae</taxon>
        <taxon>Asanoa</taxon>
    </lineage>
</organism>
<evidence type="ECO:0000313" key="3">
    <source>
        <dbReference type="Proteomes" id="UP000624325"/>
    </source>
</evidence>
<gene>
    <name evidence="2" type="ORF">Air01nite_03180</name>
</gene>
<name>A0ABQ4BUN0_9ACTN</name>
<evidence type="ECO:0000313" key="2">
    <source>
        <dbReference type="EMBL" id="GIF54223.1"/>
    </source>
</evidence>
<feature type="compositionally biased region" description="Basic and acidic residues" evidence="1">
    <location>
        <begin position="43"/>
        <end position="53"/>
    </location>
</feature>
<feature type="region of interest" description="Disordered" evidence="1">
    <location>
        <begin position="43"/>
        <end position="68"/>
    </location>
</feature>
<keyword evidence="3" id="KW-1185">Reference proteome</keyword>
<dbReference type="Proteomes" id="UP000624325">
    <property type="component" value="Unassembled WGS sequence"/>
</dbReference>
<dbReference type="EMBL" id="BONC01000001">
    <property type="protein sequence ID" value="GIF54223.1"/>
    <property type="molecule type" value="Genomic_DNA"/>
</dbReference>
<evidence type="ECO:0000256" key="1">
    <source>
        <dbReference type="SAM" id="MobiDB-lite"/>
    </source>
</evidence>
<accession>A0ABQ4BUN0</accession>